<dbReference type="FunFam" id="3.40.50.720:FF:000084">
    <property type="entry name" value="Short-chain dehydrogenase reductase"/>
    <property type="match status" value="1"/>
</dbReference>
<dbReference type="GO" id="GO:0016491">
    <property type="term" value="F:oxidoreductase activity"/>
    <property type="evidence" value="ECO:0007669"/>
    <property type="project" value="UniProtKB-KW"/>
</dbReference>
<dbReference type="EMBL" id="ML736157">
    <property type="protein sequence ID" value="KAE8383138.1"/>
    <property type="molecule type" value="Genomic_DNA"/>
</dbReference>
<dbReference type="AlphaFoldDB" id="A0A5N7BNC4"/>
<evidence type="ECO:0000313" key="4">
    <source>
        <dbReference type="EMBL" id="KAE8383138.1"/>
    </source>
</evidence>
<dbReference type="PROSITE" id="PS00061">
    <property type="entry name" value="ADH_SHORT"/>
    <property type="match status" value="1"/>
</dbReference>
<dbReference type="OrthoDB" id="1669814at2759"/>
<name>A0A5N7BNC4_9EURO</name>
<evidence type="ECO:0000256" key="2">
    <source>
        <dbReference type="ARBA" id="ARBA00022857"/>
    </source>
</evidence>
<keyword evidence="2" id="KW-0521">NADP</keyword>
<gene>
    <name evidence="4" type="ORF">BDV26DRAFT_304032</name>
</gene>
<sequence length="255" mass="26628">MAATLANRAFVITGAASGIGLSTAKLLLARGASVAISDLNKTSLEKVYDSLDESQKNRVFLQPVDVADRSGVKRFLEAAKRHFGRLDGVANIAGTLGRLMGTHQVWELPTEEYDLVMNTNVRGVFNFMAESLRPGFLEQSSSVVNVSSFAGIRALDKAVPYCASKHAVIGLTKAAALEAGPLGIRVNAVLPGATLTPLMDSTVGRVGTSPISETSTPIPRPADVSEVSNVIAFLLGPESTFVTGAAWTVDGGASA</sequence>
<dbReference type="PANTHER" id="PTHR24321:SF8">
    <property type="entry name" value="ESTRADIOL 17-BETA-DEHYDROGENASE 8-RELATED"/>
    <property type="match status" value="1"/>
</dbReference>
<reference evidence="4 5" key="1">
    <citation type="submission" date="2019-04" db="EMBL/GenBank/DDBJ databases">
        <title>Friends and foes A comparative genomics studyof 23 Aspergillus species from section Flavi.</title>
        <authorList>
            <consortium name="DOE Joint Genome Institute"/>
            <person name="Kjaerbolling I."/>
            <person name="Vesth T."/>
            <person name="Frisvad J.C."/>
            <person name="Nybo J.L."/>
            <person name="Theobald S."/>
            <person name="Kildgaard S."/>
            <person name="Isbrandt T."/>
            <person name="Kuo A."/>
            <person name="Sato A."/>
            <person name="Lyhne E.K."/>
            <person name="Kogle M.E."/>
            <person name="Wiebenga A."/>
            <person name="Kun R.S."/>
            <person name="Lubbers R.J."/>
            <person name="Makela M.R."/>
            <person name="Barry K."/>
            <person name="Chovatia M."/>
            <person name="Clum A."/>
            <person name="Daum C."/>
            <person name="Haridas S."/>
            <person name="He G."/>
            <person name="LaButti K."/>
            <person name="Lipzen A."/>
            <person name="Mondo S."/>
            <person name="Riley R."/>
            <person name="Salamov A."/>
            <person name="Simmons B.A."/>
            <person name="Magnuson J.K."/>
            <person name="Henrissat B."/>
            <person name="Mortensen U.H."/>
            <person name="Larsen T.O."/>
            <person name="Devries R.P."/>
            <person name="Grigoriev I.V."/>
            <person name="Machida M."/>
            <person name="Baker S.E."/>
            <person name="Andersen M.R."/>
        </authorList>
    </citation>
    <scope>NUCLEOTIDE SEQUENCE [LARGE SCALE GENOMIC DNA]</scope>
    <source>
        <strain evidence="4 5">IBT 29228</strain>
    </source>
</reference>
<protein>
    <submittedName>
        <fullName evidence="4">Oxidoreductase</fullName>
    </submittedName>
</protein>
<dbReference type="SUPFAM" id="SSF51735">
    <property type="entry name" value="NAD(P)-binding Rossmann-fold domains"/>
    <property type="match status" value="1"/>
</dbReference>
<proteinExistence type="inferred from homology"/>
<dbReference type="CDD" id="cd05233">
    <property type="entry name" value="SDR_c"/>
    <property type="match status" value="1"/>
</dbReference>
<dbReference type="InterPro" id="IPR036291">
    <property type="entry name" value="NAD(P)-bd_dom_sf"/>
</dbReference>
<accession>A0A5N7BNC4</accession>
<dbReference type="Pfam" id="PF13561">
    <property type="entry name" value="adh_short_C2"/>
    <property type="match status" value="1"/>
</dbReference>
<dbReference type="PANTHER" id="PTHR24321">
    <property type="entry name" value="DEHYDROGENASES, SHORT CHAIN"/>
    <property type="match status" value="1"/>
</dbReference>
<dbReference type="InterPro" id="IPR002347">
    <property type="entry name" value="SDR_fam"/>
</dbReference>
<dbReference type="PRINTS" id="PR00080">
    <property type="entry name" value="SDRFAMILY"/>
</dbReference>
<evidence type="ECO:0000313" key="5">
    <source>
        <dbReference type="Proteomes" id="UP000326198"/>
    </source>
</evidence>
<keyword evidence="3" id="KW-0560">Oxidoreductase</keyword>
<comment type="similarity">
    <text evidence="1">Belongs to the short-chain dehydrogenases/reductases (SDR) family.</text>
</comment>
<evidence type="ECO:0000256" key="1">
    <source>
        <dbReference type="ARBA" id="ARBA00006484"/>
    </source>
</evidence>
<dbReference type="GO" id="GO:0044550">
    <property type="term" value="P:secondary metabolite biosynthetic process"/>
    <property type="evidence" value="ECO:0007669"/>
    <property type="project" value="UniProtKB-ARBA"/>
</dbReference>
<dbReference type="PRINTS" id="PR00081">
    <property type="entry name" value="GDHRDH"/>
</dbReference>
<dbReference type="InterPro" id="IPR020904">
    <property type="entry name" value="Sc_DH/Rdtase_CS"/>
</dbReference>
<evidence type="ECO:0000256" key="3">
    <source>
        <dbReference type="ARBA" id="ARBA00023002"/>
    </source>
</evidence>
<organism evidence="4 5">
    <name type="scientific">Aspergillus bertholletiae</name>
    <dbReference type="NCBI Taxonomy" id="1226010"/>
    <lineage>
        <taxon>Eukaryota</taxon>
        <taxon>Fungi</taxon>
        <taxon>Dikarya</taxon>
        <taxon>Ascomycota</taxon>
        <taxon>Pezizomycotina</taxon>
        <taxon>Eurotiomycetes</taxon>
        <taxon>Eurotiomycetidae</taxon>
        <taxon>Eurotiales</taxon>
        <taxon>Aspergillaceae</taxon>
        <taxon>Aspergillus</taxon>
        <taxon>Aspergillus subgen. Circumdati</taxon>
    </lineage>
</organism>
<keyword evidence="5" id="KW-1185">Reference proteome</keyword>
<dbReference type="Gene3D" id="3.40.50.720">
    <property type="entry name" value="NAD(P)-binding Rossmann-like Domain"/>
    <property type="match status" value="1"/>
</dbReference>
<dbReference type="Proteomes" id="UP000326198">
    <property type="component" value="Unassembled WGS sequence"/>
</dbReference>